<dbReference type="Pfam" id="PF03466">
    <property type="entry name" value="LysR_substrate"/>
    <property type="match status" value="1"/>
</dbReference>
<keyword evidence="2" id="KW-0805">Transcription regulation</keyword>
<dbReference type="InterPro" id="IPR036388">
    <property type="entry name" value="WH-like_DNA-bd_sf"/>
</dbReference>
<name>A0A248VZQ4_9BURK</name>
<organism evidence="6 7">
    <name type="scientific">Paraburkholderia aromaticivorans</name>
    <dbReference type="NCBI Taxonomy" id="2026199"/>
    <lineage>
        <taxon>Bacteria</taxon>
        <taxon>Pseudomonadati</taxon>
        <taxon>Pseudomonadota</taxon>
        <taxon>Betaproteobacteria</taxon>
        <taxon>Burkholderiales</taxon>
        <taxon>Burkholderiaceae</taxon>
        <taxon>Paraburkholderia</taxon>
    </lineage>
</organism>
<dbReference type="GO" id="GO:0003700">
    <property type="term" value="F:DNA-binding transcription factor activity"/>
    <property type="evidence" value="ECO:0007669"/>
    <property type="project" value="InterPro"/>
</dbReference>
<evidence type="ECO:0000256" key="1">
    <source>
        <dbReference type="ARBA" id="ARBA00009437"/>
    </source>
</evidence>
<dbReference type="Gene3D" id="1.10.10.10">
    <property type="entry name" value="Winged helix-like DNA-binding domain superfamily/Winged helix DNA-binding domain"/>
    <property type="match status" value="1"/>
</dbReference>
<evidence type="ECO:0000313" key="6">
    <source>
        <dbReference type="EMBL" id="ASW04343.1"/>
    </source>
</evidence>
<sequence>MDTTDNMRVFIAVVAAGGFTAAANRLNISTAKVSRSVSHLESHLRTRLLHRSTRQQMLTEAGARYLGQCKKIIEWIDVAEDEARSAAVVPSGTLRIYAMLGFGHSDIVSAVLRFRERHHSINVELTFSDAALDMIEGRYDTALLLASALPDSMMVAQTLGSVSCVACASPDYLKRFGSPSTVDDLAGHACLRLNAPNMPDGTWTLAGKEAAEKIRSAGVSLSFNHESALLAAVQGGFGIGLLPATAALPSLRNGRLVRVLTGLTLQKLNLHVMYPSRQFVDAKLKAWIDFLREQIPPALAVESESLAAMP</sequence>
<keyword evidence="3" id="KW-0238">DNA-binding</keyword>
<dbReference type="Gene3D" id="3.40.190.290">
    <property type="match status" value="1"/>
</dbReference>
<dbReference type="OrthoDB" id="9129007at2"/>
<proteinExistence type="inferred from homology"/>
<dbReference type="PROSITE" id="PS50931">
    <property type="entry name" value="HTH_LYSR"/>
    <property type="match status" value="1"/>
</dbReference>
<dbReference type="EMBL" id="CP022994">
    <property type="protein sequence ID" value="ASW04343.1"/>
    <property type="molecule type" value="Genomic_DNA"/>
</dbReference>
<evidence type="ECO:0000259" key="5">
    <source>
        <dbReference type="PROSITE" id="PS50931"/>
    </source>
</evidence>
<dbReference type="GO" id="GO:0006351">
    <property type="term" value="P:DNA-templated transcription"/>
    <property type="evidence" value="ECO:0007669"/>
    <property type="project" value="TreeGrafter"/>
</dbReference>
<dbReference type="InterPro" id="IPR036390">
    <property type="entry name" value="WH_DNA-bd_sf"/>
</dbReference>
<evidence type="ECO:0000256" key="3">
    <source>
        <dbReference type="ARBA" id="ARBA00023125"/>
    </source>
</evidence>
<evidence type="ECO:0000256" key="4">
    <source>
        <dbReference type="ARBA" id="ARBA00023163"/>
    </source>
</evidence>
<dbReference type="Pfam" id="PF00126">
    <property type="entry name" value="HTH_1"/>
    <property type="match status" value="1"/>
</dbReference>
<dbReference type="Proteomes" id="UP000215158">
    <property type="component" value="Plasmid pBN4"/>
</dbReference>
<evidence type="ECO:0000313" key="7">
    <source>
        <dbReference type="Proteomes" id="UP000215158"/>
    </source>
</evidence>
<dbReference type="GO" id="GO:0043565">
    <property type="term" value="F:sequence-specific DNA binding"/>
    <property type="evidence" value="ECO:0007669"/>
    <property type="project" value="TreeGrafter"/>
</dbReference>
<dbReference type="RefSeq" id="WP_095423985.1">
    <property type="nucleotide sequence ID" value="NZ_CP022994.1"/>
</dbReference>
<dbReference type="SUPFAM" id="SSF46785">
    <property type="entry name" value="Winged helix' DNA-binding domain"/>
    <property type="match status" value="1"/>
</dbReference>
<accession>A0A248VZQ4</accession>
<reference evidence="6 7" key="1">
    <citation type="submission" date="2017-08" db="EMBL/GenBank/DDBJ databases">
        <title>Identification and genetic characteristics of simultaneous BTEX- and naphthalene-degrading Paraburkholderia sp. BN5 isolated from petroleum-contaminated soil.</title>
        <authorList>
            <person name="Lee Y."/>
            <person name="Jeon C.O."/>
        </authorList>
    </citation>
    <scope>NUCLEOTIDE SEQUENCE [LARGE SCALE GENOMIC DNA]</scope>
    <source>
        <strain evidence="6 7">BN5</strain>
        <plasmid evidence="6 7">pBN4</plasmid>
    </source>
</reference>
<dbReference type="PANTHER" id="PTHR30537">
    <property type="entry name" value="HTH-TYPE TRANSCRIPTIONAL REGULATOR"/>
    <property type="match status" value="1"/>
</dbReference>
<comment type="similarity">
    <text evidence="1">Belongs to the LysR transcriptional regulatory family.</text>
</comment>
<dbReference type="KEGG" id="parb:CJU94_40085"/>
<dbReference type="SUPFAM" id="SSF53850">
    <property type="entry name" value="Periplasmic binding protein-like II"/>
    <property type="match status" value="1"/>
</dbReference>
<feature type="domain" description="HTH lysR-type" evidence="5">
    <location>
        <begin position="1"/>
        <end position="59"/>
    </location>
</feature>
<keyword evidence="4" id="KW-0804">Transcription</keyword>
<dbReference type="InterPro" id="IPR005119">
    <property type="entry name" value="LysR_subst-bd"/>
</dbReference>
<dbReference type="PANTHER" id="PTHR30537:SF35">
    <property type="entry name" value="TRANSCRIPTIONAL REGULATORY PROTEIN"/>
    <property type="match status" value="1"/>
</dbReference>
<evidence type="ECO:0000256" key="2">
    <source>
        <dbReference type="ARBA" id="ARBA00023015"/>
    </source>
</evidence>
<keyword evidence="7" id="KW-1185">Reference proteome</keyword>
<geneLocation type="plasmid" evidence="6 7">
    <name>pBN4</name>
</geneLocation>
<dbReference type="AlphaFoldDB" id="A0A248VZQ4"/>
<dbReference type="InterPro" id="IPR058163">
    <property type="entry name" value="LysR-type_TF_proteobact-type"/>
</dbReference>
<protein>
    <recommendedName>
        <fullName evidence="5">HTH lysR-type domain-containing protein</fullName>
    </recommendedName>
</protein>
<dbReference type="CDD" id="cd08422">
    <property type="entry name" value="PBP2_CrgA_like"/>
    <property type="match status" value="1"/>
</dbReference>
<keyword evidence="6" id="KW-0614">Plasmid</keyword>
<gene>
    <name evidence="6" type="ORF">CJU94_40085</name>
</gene>
<dbReference type="InterPro" id="IPR000847">
    <property type="entry name" value="LysR_HTH_N"/>
</dbReference>
<dbReference type="FunFam" id="1.10.10.10:FF:000001">
    <property type="entry name" value="LysR family transcriptional regulator"/>
    <property type="match status" value="1"/>
</dbReference>